<dbReference type="GO" id="GO:0031267">
    <property type="term" value="F:small GTPase binding"/>
    <property type="evidence" value="ECO:0007669"/>
    <property type="project" value="TreeGrafter"/>
</dbReference>
<proteinExistence type="inferred from homology"/>
<keyword evidence="8 11" id="KW-0175">Coiled coil</keyword>
<dbReference type="Gene3D" id="1.10.8.270">
    <property type="entry name" value="putative rabgap domain of human tbc1 domain family member 14 like domains"/>
    <property type="match status" value="1"/>
</dbReference>
<evidence type="ECO:0000256" key="1">
    <source>
        <dbReference type="ARBA" id="ARBA00004496"/>
    </source>
</evidence>
<dbReference type="Gene3D" id="1.10.10.750">
    <property type="entry name" value="Ypt/Rab-GAP domain of gyp1p, domain 1"/>
    <property type="match status" value="1"/>
</dbReference>
<dbReference type="AlphaFoldDB" id="G8YMA1"/>
<keyword evidence="6" id="KW-0931">ER-Golgi transport</keyword>
<keyword evidence="4" id="KW-0268">Exocytosis</keyword>
<reference evidence="14 15" key="1">
    <citation type="journal article" date="2012" name="G3 (Bethesda)">
        <title>Pichia sorbitophila, an interspecies yeast hybrid reveals early steps of genome resolution following polyploidization.</title>
        <authorList>
            <person name="Leh Louis V."/>
            <person name="Despons L."/>
            <person name="Friedrich A."/>
            <person name="Martin T."/>
            <person name="Durrens P."/>
            <person name="Casaregola S."/>
            <person name="Neuveglise C."/>
            <person name="Fairhead C."/>
            <person name="Marck C."/>
            <person name="Cruz J.A."/>
            <person name="Straub M.L."/>
            <person name="Kugler V."/>
            <person name="Sacerdot C."/>
            <person name="Uzunov Z."/>
            <person name="Thierry A."/>
            <person name="Weiss S."/>
            <person name="Bleykasten C."/>
            <person name="De Montigny J."/>
            <person name="Jacques N."/>
            <person name="Jung P."/>
            <person name="Lemaire M."/>
            <person name="Mallet S."/>
            <person name="Morel G."/>
            <person name="Richard G.F."/>
            <person name="Sarkar A."/>
            <person name="Savel G."/>
            <person name="Schacherer J."/>
            <person name="Seret M.L."/>
            <person name="Talla E."/>
            <person name="Samson G."/>
            <person name="Jubin C."/>
            <person name="Poulain J."/>
            <person name="Vacherie B."/>
            <person name="Barbe V."/>
            <person name="Pelletier E."/>
            <person name="Sherman D.J."/>
            <person name="Westhof E."/>
            <person name="Weissenbach J."/>
            <person name="Baret P.V."/>
            <person name="Wincker P."/>
            <person name="Gaillardin C."/>
            <person name="Dujon B."/>
            <person name="Souciet J.L."/>
        </authorList>
    </citation>
    <scope>NUCLEOTIDE SEQUENCE [LARGE SCALE GENOMIC DNA]</scope>
    <source>
        <strain evidence="15">ATCC MYA-4447 / BCRC 22081 / CBS 7064 / NBRC 10061 / NRRL Y-12695</strain>
    </source>
</reference>
<keyword evidence="7" id="KW-0653">Protein transport</keyword>
<dbReference type="PANTHER" id="PTHR47219">
    <property type="entry name" value="RAB GTPASE-ACTIVATING PROTEIN 1-LIKE"/>
    <property type="match status" value="1"/>
</dbReference>
<evidence type="ECO:0000256" key="2">
    <source>
        <dbReference type="ARBA" id="ARBA00022448"/>
    </source>
</evidence>
<feature type="compositionally biased region" description="Basic residues" evidence="12">
    <location>
        <begin position="32"/>
        <end position="43"/>
    </location>
</feature>
<dbReference type="Pfam" id="PF23436">
    <property type="entry name" value="RabGap-TBC_2"/>
    <property type="match status" value="1"/>
</dbReference>
<dbReference type="PROSITE" id="PS50086">
    <property type="entry name" value="TBC_RABGAP"/>
    <property type="match status" value="1"/>
</dbReference>
<feature type="compositionally biased region" description="Basic and acidic residues" evidence="12">
    <location>
        <begin position="137"/>
        <end position="153"/>
    </location>
</feature>
<evidence type="ECO:0000313" key="15">
    <source>
        <dbReference type="Proteomes" id="UP000005222"/>
    </source>
</evidence>
<accession>G8YMA1</accession>
<sequence length="768" mass="88042">MSANEEVFHDSSSVVMNTEPKPAQNQNGSSPSKKKNRKKKNKNKQATGAEVHNKSGNTPYDSNTEASESKTDVSINNDKPSEVSSVAESNTNIPVQVDEKQDAEKMTDNDDTEFHEAGYNGEDNTATNTPTTFQSPREFKDADADHDEIDSPSKVDNSSTTVNEEASIEDYKIRNKNSANDLPDLPNRKSIGDCLLMDQSYAHIINTSSATSAELDEISRSYRKESSNFLLESKFKQLNKRYESRDSKFKESILNGTENVKRTFNDIKETVGGVSGMLGYEIDWEFWTRVVNDYEDVLQNDLDQLNDYISKGIPKEFRGIVWQVISRSKNFQLEEFYYQLKSEPSIHEKSIRRDLTRTSFYTNVQQANKSEELFNVIKAYSLFDPDVGYTQGMIFIAVPLIMNMNESECFSLLVTLMKEYNLRDLFCPEMKGLHLMLYEFDRLVEVNLPNLYNHLVKQGIKSSMYASQWFLTFFAYKFPLDMVLRIYDIIITQGAESLLKFAVNLMLRNERNLLPLKFDKLLDYLKNNLFNFYVNENNKALASEGNELSRRASVSKRFSMLGSKRASGNNALANIPNYYNLDQLVNDSMQINVEPVDLTRFENEFESIYINEKSRIKEIDMIRVENGKLRHEIKELEKEYTGINSDHIDMVQKMVNVKVSLPEIVNDNEELKKSINELTRDIEELESKTNARGLGSASPGSDVSTKSTTLPANVENDIQELLAINAQETERSVNLEEELYNLQQEEIRLDAELQQAKNSKSWLFGRWK</sequence>
<feature type="region of interest" description="Disordered" evidence="12">
    <location>
        <begin position="687"/>
        <end position="712"/>
    </location>
</feature>
<feature type="compositionally biased region" description="Basic and acidic residues" evidence="12">
    <location>
        <begin position="97"/>
        <end position="116"/>
    </location>
</feature>
<gene>
    <name evidence="14" type="primary">Piso0_002005</name>
    <name evidence="14" type="ORF">GNLVRS01_PISO0F02667g</name>
</gene>
<keyword evidence="3" id="KW-0343">GTPase activation</keyword>
<dbReference type="GO" id="GO:0015031">
    <property type="term" value="P:protein transport"/>
    <property type="evidence" value="ECO:0007669"/>
    <property type="project" value="UniProtKB-KW"/>
</dbReference>
<comment type="subcellular location">
    <subcellularLocation>
        <location evidence="1">Cytoplasm</location>
    </subcellularLocation>
</comment>
<dbReference type="OMA" id="FWTRIVN"/>
<dbReference type="InterPro" id="IPR000195">
    <property type="entry name" value="Rab-GAP-TBC_dom"/>
</dbReference>
<dbReference type="Proteomes" id="UP000005222">
    <property type="component" value="Chromosome F"/>
</dbReference>
<dbReference type="SUPFAM" id="SSF47923">
    <property type="entry name" value="Ypt/Rab-GAP domain of gyp1p"/>
    <property type="match status" value="2"/>
</dbReference>
<evidence type="ECO:0000256" key="9">
    <source>
        <dbReference type="ARBA" id="ARBA00061661"/>
    </source>
</evidence>
<dbReference type="InterPro" id="IPR050302">
    <property type="entry name" value="Rab_GAP_TBC_domain"/>
</dbReference>
<evidence type="ECO:0000256" key="3">
    <source>
        <dbReference type="ARBA" id="ARBA00022468"/>
    </source>
</evidence>
<dbReference type="HOGENOM" id="CLU_005350_11_3_1"/>
<dbReference type="GO" id="GO:0006887">
    <property type="term" value="P:exocytosis"/>
    <property type="evidence" value="ECO:0007669"/>
    <property type="project" value="UniProtKB-KW"/>
</dbReference>
<evidence type="ECO:0000256" key="10">
    <source>
        <dbReference type="ARBA" id="ARBA00072088"/>
    </source>
</evidence>
<evidence type="ECO:0000256" key="11">
    <source>
        <dbReference type="SAM" id="Coils"/>
    </source>
</evidence>
<evidence type="ECO:0000259" key="13">
    <source>
        <dbReference type="PROSITE" id="PS50086"/>
    </source>
</evidence>
<dbReference type="GO" id="GO:0005096">
    <property type="term" value="F:GTPase activator activity"/>
    <property type="evidence" value="ECO:0007669"/>
    <property type="project" value="UniProtKB-KW"/>
</dbReference>
<dbReference type="STRING" id="559304.G8YMA1"/>
<protein>
    <recommendedName>
        <fullName evidence="10">GTPase-activating protein GYP5</fullName>
    </recommendedName>
</protein>
<dbReference type="OrthoDB" id="295078at2759"/>
<dbReference type="GO" id="GO:0005737">
    <property type="term" value="C:cytoplasm"/>
    <property type="evidence" value="ECO:0007669"/>
    <property type="project" value="UniProtKB-SubCell"/>
</dbReference>
<dbReference type="SMART" id="SM00164">
    <property type="entry name" value="TBC"/>
    <property type="match status" value="1"/>
</dbReference>
<dbReference type="FunFam" id="1.10.472.80:FF:000044">
    <property type="entry name" value="GTPase-activating protein GYP5"/>
    <property type="match status" value="1"/>
</dbReference>
<dbReference type="InterPro" id="IPR035969">
    <property type="entry name" value="Rab-GAP_TBC_sf"/>
</dbReference>
<feature type="domain" description="Rab-GAP TBC" evidence="13">
    <location>
        <begin position="312"/>
        <end position="494"/>
    </location>
</feature>
<evidence type="ECO:0000256" key="8">
    <source>
        <dbReference type="ARBA" id="ARBA00023054"/>
    </source>
</evidence>
<evidence type="ECO:0000256" key="4">
    <source>
        <dbReference type="ARBA" id="ARBA00022483"/>
    </source>
</evidence>
<keyword evidence="15" id="KW-1185">Reference proteome</keyword>
<feature type="compositionally biased region" description="Polar residues" evidence="12">
    <location>
        <begin position="122"/>
        <end position="135"/>
    </location>
</feature>
<evidence type="ECO:0000313" key="14">
    <source>
        <dbReference type="EMBL" id="CCE88497.1"/>
    </source>
</evidence>
<evidence type="ECO:0000256" key="7">
    <source>
        <dbReference type="ARBA" id="ARBA00022927"/>
    </source>
</evidence>
<feature type="compositionally biased region" description="Polar residues" evidence="12">
    <location>
        <begin position="154"/>
        <end position="164"/>
    </location>
</feature>
<feature type="coiled-coil region" evidence="11">
    <location>
        <begin position="718"/>
        <end position="759"/>
    </location>
</feature>
<dbReference type="eggNOG" id="KOG4436">
    <property type="taxonomic scope" value="Eukaryota"/>
</dbReference>
<keyword evidence="5" id="KW-0963">Cytoplasm</keyword>
<evidence type="ECO:0000256" key="5">
    <source>
        <dbReference type="ARBA" id="ARBA00022490"/>
    </source>
</evidence>
<name>G8YMA1_PICSO</name>
<dbReference type="GO" id="GO:0030427">
    <property type="term" value="C:site of polarized growth"/>
    <property type="evidence" value="ECO:0007669"/>
    <property type="project" value="UniProtKB-ARBA"/>
</dbReference>
<keyword evidence="2" id="KW-0813">Transport</keyword>
<dbReference type="PANTHER" id="PTHR47219:SF9">
    <property type="entry name" value="GTPASE ACTIVATING PROTEIN AND CENTROSOME-ASSOCIATED, ISOFORM B"/>
    <property type="match status" value="1"/>
</dbReference>
<feature type="compositionally biased region" description="Polar residues" evidence="12">
    <location>
        <begin position="54"/>
        <end position="94"/>
    </location>
</feature>
<feature type="region of interest" description="Disordered" evidence="12">
    <location>
        <begin position="1"/>
        <end position="165"/>
    </location>
</feature>
<evidence type="ECO:0000256" key="6">
    <source>
        <dbReference type="ARBA" id="ARBA00022892"/>
    </source>
</evidence>
<comment type="similarity">
    <text evidence="9">Belongs to the GYP5 family.</text>
</comment>
<organism evidence="14 15">
    <name type="scientific">Pichia sorbitophila (strain ATCC MYA-4447 / BCRC 22081 / CBS 7064 / NBRC 10061 / NRRL Y-12695)</name>
    <name type="common">Hybrid yeast</name>
    <dbReference type="NCBI Taxonomy" id="559304"/>
    <lineage>
        <taxon>Eukaryota</taxon>
        <taxon>Fungi</taxon>
        <taxon>Dikarya</taxon>
        <taxon>Ascomycota</taxon>
        <taxon>Saccharomycotina</taxon>
        <taxon>Pichiomycetes</taxon>
        <taxon>Debaryomycetaceae</taxon>
        <taxon>Millerozyma</taxon>
    </lineage>
</organism>
<dbReference type="InParanoid" id="G8YMA1"/>
<evidence type="ECO:0000256" key="12">
    <source>
        <dbReference type="SAM" id="MobiDB-lite"/>
    </source>
</evidence>
<dbReference type="EMBL" id="FO082054">
    <property type="protein sequence ID" value="CCE88497.1"/>
    <property type="molecule type" value="Genomic_DNA"/>
</dbReference>
<dbReference type="Gene3D" id="1.10.472.80">
    <property type="entry name" value="Ypt/Rab-GAP domain of gyp1p, domain 3"/>
    <property type="match status" value="1"/>
</dbReference>
<dbReference type="FunCoup" id="G8YMA1">
    <property type="interactions" value="263"/>
</dbReference>
<feature type="compositionally biased region" description="Polar residues" evidence="12">
    <location>
        <begin position="698"/>
        <end position="711"/>
    </location>
</feature>